<feature type="transmembrane region" description="Helical" evidence="1">
    <location>
        <begin position="69"/>
        <end position="88"/>
    </location>
</feature>
<evidence type="ECO:0008006" key="3">
    <source>
        <dbReference type="Google" id="ProtNLM"/>
    </source>
</evidence>
<protein>
    <recommendedName>
        <fullName evidence="3">TLC domain-containing protein</fullName>
    </recommendedName>
</protein>
<feature type="transmembrane region" description="Helical" evidence="1">
    <location>
        <begin position="31"/>
        <end position="49"/>
    </location>
</feature>
<dbReference type="EMBL" id="MN740758">
    <property type="protein sequence ID" value="QHS81551.1"/>
    <property type="molecule type" value="Genomic_DNA"/>
</dbReference>
<name>A0A6C0AQF0_9ZZZZ</name>
<keyword evidence="1" id="KW-1133">Transmembrane helix</keyword>
<sequence length="215" mass="24276">METFIALISVTSFTALFSMLDRALTYKGFEGVYYIVHSLHNAAIVLTTIPDLYHTFTDLYHVDTYPPNYLAIQLCFALHLYHVALYYPKFRFDDWLHHILMVGLALPIGSLEMSHTFTGLSLFFTTGLPGGIDYALLALNRNGLITRNTEKGINTFLNVWIRSPGCCGMAALGIASMLSSPDHFSILALVPCILNYWNGQYFMKQVVEDYANLNR</sequence>
<reference evidence="2" key="1">
    <citation type="journal article" date="2020" name="Nature">
        <title>Giant virus diversity and host interactions through global metagenomics.</title>
        <authorList>
            <person name="Schulz F."/>
            <person name="Roux S."/>
            <person name="Paez-Espino D."/>
            <person name="Jungbluth S."/>
            <person name="Walsh D.A."/>
            <person name="Denef V.J."/>
            <person name="McMahon K.D."/>
            <person name="Konstantinidis K.T."/>
            <person name="Eloe-Fadrosh E.A."/>
            <person name="Kyrpides N.C."/>
            <person name="Woyke T."/>
        </authorList>
    </citation>
    <scope>NUCLEOTIDE SEQUENCE</scope>
    <source>
        <strain evidence="2">GVMAG-S-1101164-72</strain>
    </source>
</reference>
<proteinExistence type="predicted"/>
<feature type="transmembrane region" description="Helical" evidence="1">
    <location>
        <begin position="95"/>
        <end position="111"/>
    </location>
</feature>
<feature type="transmembrane region" description="Helical" evidence="1">
    <location>
        <begin position="6"/>
        <end position="24"/>
    </location>
</feature>
<evidence type="ECO:0000313" key="2">
    <source>
        <dbReference type="EMBL" id="QHS81551.1"/>
    </source>
</evidence>
<keyword evidence="1" id="KW-0812">Transmembrane</keyword>
<organism evidence="2">
    <name type="scientific">viral metagenome</name>
    <dbReference type="NCBI Taxonomy" id="1070528"/>
    <lineage>
        <taxon>unclassified sequences</taxon>
        <taxon>metagenomes</taxon>
        <taxon>organismal metagenomes</taxon>
    </lineage>
</organism>
<dbReference type="AlphaFoldDB" id="A0A6C0AQF0"/>
<feature type="transmembrane region" description="Helical" evidence="1">
    <location>
        <begin position="159"/>
        <end position="178"/>
    </location>
</feature>
<accession>A0A6C0AQF0</accession>
<keyword evidence="1" id="KW-0472">Membrane</keyword>
<evidence type="ECO:0000256" key="1">
    <source>
        <dbReference type="SAM" id="Phobius"/>
    </source>
</evidence>
<feature type="transmembrane region" description="Helical" evidence="1">
    <location>
        <begin position="117"/>
        <end position="139"/>
    </location>
</feature>